<dbReference type="Pfam" id="PF13377">
    <property type="entry name" value="Peripla_BP_3"/>
    <property type="match status" value="1"/>
</dbReference>
<dbReference type="PROSITE" id="PS00356">
    <property type="entry name" value="HTH_LACI_1"/>
    <property type="match status" value="1"/>
</dbReference>
<organism evidence="5 6">
    <name type="scientific">Arcanobacterium phocae</name>
    <dbReference type="NCBI Taxonomy" id="131112"/>
    <lineage>
        <taxon>Bacteria</taxon>
        <taxon>Bacillati</taxon>
        <taxon>Actinomycetota</taxon>
        <taxon>Actinomycetes</taxon>
        <taxon>Actinomycetales</taxon>
        <taxon>Actinomycetaceae</taxon>
        <taxon>Arcanobacterium</taxon>
    </lineage>
</organism>
<protein>
    <submittedName>
        <fullName evidence="5">DNA-binding transcriptional regulator, LacI/PurR family</fullName>
    </submittedName>
</protein>
<dbReference type="Gene3D" id="3.40.50.2300">
    <property type="match status" value="2"/>
</dbReference>
<evidence type="ECO:0000256" key="3">
    <source>
        <dbReference type="ARBA" id="ARBA00023163"/>
    </source>
</evidence>
<keyword evidence="2 5" id="KW-0238">DNA-binding</keyword>
<dbReference type="InterPro" id="IPR046335">
    <property type="entry name" value="LacI/GalR-like_sensor"/>
</dbReference>
<accession>A0A1H2LHB0</accession>
<evidence type="ECO:0000313" key="6">
    <source>
        <dbReference type="Proteomes" id="UP000214355"/>
    </source>
</evidence>
<dbReference type="SUPFAM" id="SSF53822">
    <property type="entry name" value="Periplasmic binding protein-like I"/>
    <property type="match status" value="1"/>
</dbReference>
<proteinExistence type="predicted"/>
<dbReference type="Gene3D" id="1.10.260.40">
    <property type="entry name" value="lambda repressor-like DNA-binding domains"/>
    <property type="match status" value="1"/>
</dbReference>
<keyword evidence="3" id="KW-0804">Transcription</keyword>
<dbReference type="CDD" id="cd01574">
    <property type="entry name" value="PBP1_LacI"/>
    <property type="match status" value="1"/>
</dbReference>
<dbReference type="EMBL" id="LT629804">
    <property type="protein sequence ID" value="SDU80194.1"/>
    <property type="molecule type" value="Genomic_DNA"/>
</dbReference>
<evidence type="ECO:0000259" key="4">
    <source>
        <dbReference type="PROSITE" id="PS50932"/>
    </source>
</evidence>
<dbReference type="PANTHER" id="PTHR30146">
    <property type="entry name" value="LACI-RELATED TRANSCRIPTIONAL REPRESSOR"/>
    <property type="match status" value="1"/>
</dbReference>
<gene>
    <name evidence="5" type="ORF">SAMN04489737_1126</name>
</gene>
<dbReference type="InterPro" id="IPR000843">
    <property type="entry name" value="HTH_LacI"/>
</dbReference>
<dbReference type="Pfam" id="PF00356">
    <property type="entry name" value="LacI"/>
    <property type="match status" value="1"/>
</dbReference>
<dbReference type="SUPFAM" id="SSF47413">
    <property type="entry name" value="lambda repressor-like DNA-binding domains"/>
    <property type="match status" value="1"/>
</dbReference>
<sequence>MAGKNSHPVIKDVAACAGVSVSTVSRFLNNSPRLSEESKEKIARAIELLGYRPSSIARGLVNSRIKTIAILSTNTTLLGSAVAIEGIEDEARSQDYSVMITRLDGDTPEDLKRSVDLVLDLNPSGIVLLKYDDRAEIARRLIPENVPLVVIGGTPETMIDQVSLNEYEGGREITEYLLGLGHPTVHHLRIPIRSEGNSRTDGWEAALKARGVPVPQMLETTWRPQDARAIGEKLAADKSVSAIFAGNDEIAMGVIRGLTDHGVRVPEDVSVVGFDDHMLAQIWKPGITTMRQNFAQAGREAVKALLDRLQKPDVPSRTISVPGTLVRRESVTPYQPR</sequence>
<dbReference type="InterPro" id="IPR010982">
    <property type="entry name" value="Lambda_DNA-bd_dom_sf"/>
</dbReference>
<keyword evidence="1" id="KW-0805">Transcription regulation</keyword>
<dbReference type="RefSeq" id="WP_172801326.1">
    <property type="nucleotide sequence ID" value="NZ_JABAPH010000048.1"/>
</dbReference>
<name>A0A1H2LHB0_9ACTO</name>
<keyword evidence="6" id="KW-1185">Reference proteome</keyword>
<dbReference type="PANTHER" id="PTHR30146:SF109">
    <property type="entry name" value="HTH-TYPE TRANSCRIPTIONAL REGULATOR GALS"/>
    <property type="match status" value="1"/>
</dbReference>
<dbReference type="GO" id="GO:0003700">
    <property type="term" value="F:DNA-binding transcription factor activity"/>
    <property type="evidence" value="ECO:0007669"/>
    <property type="project" value="TreeGrafter"/>
</dbReference>
<dbReference type="Proteomes" id="UP000214355">
    <property type="component" value="Chromosome I"/>
</dbReference>
<dbReference type="GO" id="GO:0000976">
    <property type="term" value="F:transcription cis-regulatory region binding"/>
    <property type="evidence" value="ECO:0007669"/>
    <property type="project" value="TreeGrafter"/>
</dbReference>
<evidence type="ECO:0000256" key="1">
    <source>
        <dbReference type="ARBA" id="ARBA00023015"/>
    </source>
</evidence>
<evidence type="ECO:0000256" key="2">
    <source>
        <dbReference type="ARBA" id="ARBA00023125"/>
    </source>
</evidence>
<reference evidence="6" key="1">
    <citation type="submission" date="2016-10" db="EMBL/GenBank/DDBJ databases">
        <authorList>
            <person name="Varghese N."/>
            <person name="Submissions S."/>
        </authorList>
    </citation>
    <scope>NUCLEOTIDE SEQUENCE [LARGE SCALE GENOMIC DNA]</scope>
    <source>
        <strain evidence="6">DSM 10002</strain>
    </source>
</reference>
<evidence type="ECO:0000313" key="5">
    <source>
        <dbReference type="EMBL" id="SDU80194.1"/>
    </source>
</evidence>
<feature type="domain" description="HTH lacI-type" evidence="4">
    <location>
        <begin position="8"/>
        <end position="62"/>
    </location>
</feature>
<dbReference type="SMART" id="SM00354">
    <property type="entry name" value="HTH_LACI"/>
    <property type="match status" value="1"/>
</dbReference>
<dbReference type="GeneID" id="65344859"/>
<dbReference type="STRING" id="131112.SAMN04489737_1126"/>
<dbReference type="PROSITE" id="PS50932">
    <property type="entry name" value="HTH_LACI_2"/>
    <property type="match status" value="1"/>
</dbReference>
<dbReference type="InterPro" id="IPR028082">
    <property type="entry name" value="Peripla_BP_I"/>
</dbReference>
<dbReference type="CDD" id="cd01392">
    <property type="entry name" value="HTH_LacI"/>
    <property type="match status" value="1"/>
</dbReference>
<dbReference type="AlphaFoldDB" id="A0A1H2LHB0"/>